<sequence>MVIIIIVHCKNNHMKLKLLVSSGFNTLDIQQPSPNESKRTRNTNSHSKFQHLPVLTTDGCTAAAQIERKKNNELCFKCEKVDSPYDEEFVNMMESIRDKNPFSLLTCGKRNCKTKFHFSCLLKAGLLPHWFPQYHLLDTSNVLLCPDHFCATCFSEYFQHTATEGKLMKMKSHHRAFHAKCLPITKSNPGSVERTREENENWRAELDIPVREEYTGSHFPICVGCAREDASEDLIKCKTCCHSFHPTCHKTKMENSEENKTICEDCLYDFQIRRTDKVFVQLRDDFWTAAQIVDFRTEAGKKTELKVKFFSDPEQLTWVPRFSVCHVYPILAPGLYDTLKKFYSRRTDCVDYKSEIGQREMTAMSSMLKSIYEFRPNVVRPPPSNFRKRYLLDESFKDTIVKNRRMESTTIKWESHEFLEIKPSGDRGYGVFATKQIPKNTTVGEYVGTLISQKELNRRKALRGLARNRETKYYLYKTQVEDGNREIDVFIDSANHQNEMSIINHSCRPNCVAEKDPYGICKDVVLKRIFIKTTQAIEEGKELFLNYNWENFECLCDTPECISSRGELDWSLKVALEKENITSHPGKP</sequence>
<evidence type="ECO:0000256" key="4">
    <source>
        <dbReference type="ARBA" id="ARBA00022603"/>
    </source>
</evidence>
<evidence type="ECO:0000256" key="10">
    <source>
        <dbReference type="ARBA" id="ARBA00023242"/>
    </source>
</evidence>
<keyword evidence="6" id="KW-0949">S-adenosyl-L-methionine</keyword>
<dbReference type="AlphaFoldDB" id="G0MHB0"/>
<evidence type="ECO:0000256" key="7">
    <source>
        <dbReference type="ARBA" id="ARBA00022723"/>
    </source>
</evidence>
<evidence type="ECO:0000256" key="8">
    <source>
        <dbReference type="ARBA" id="ARBA00022771"/>
    </source>
</evidence>
<dbReference type="Gene3D" id="3.30.40.10">
    <property type="entry name" value="Zinc/RING finger domain, C3HC4 (zinc finger)"/>
    <property type="match status" value="2"/>
</dbReference>
<dbReference type="GO" id="GO:0005634">
    <property type="term" value="C:nucleus"/>
    <property type="evidence" value="ECO:0007669"/>
    <property type="project" value="UniProtKB-SubCell"/>
</dbReference>
<dbReference type="PROSITE" id="PS50280">
    <property type="entry name" value="SET"/>
    <property type="match status" value="1"/>
</dbReference>
<keyword evidence="5" id="KW-0808">Transferase</keyword>
<dbReference type="InParanoid" id="G0MHB0"/>
<evidence type="ECO:0000259" key="11">
    <source>
        <dbReference type="PROSITE" id="PS50280"/>
    </source>
</evidence>
<dbReference type="GO" id="GO:0008270">
    <property type="term" value="F:zinc ion binding"/>
    <property type="evidence" value="ECO:0007669"/>
    <property type="project" value="UniProtKB-KW"/>
</dbReference>
<dbReference type="GO" id="GO:0032259">
    <property type="term" value="P:methylation"/>
    <property type="evidence" value="ECO:0007669"/>
    <property type="project" value="UniProtKB-KW"/>
</dbReference>
<evidence type="ECO:0000256" key="1">
    <source>
        <dbReference type="ARBA" id="ARBA00004123"/>
    </source>
</evidence>
<dbReference type="Proteomes" id="UP000008068">
    <property type="component" value="Unassembled WGS sequence"/>
</dbReference>
<dbReference type="InterPro" id="IPR001214">
    <property type="entry name" value="SET_dom"/>
</dbReference>
<keyword evidence="13" id="KW-1185">Reference proteome</keyword>
<dbReference type="InterPro" id="IPR050777">
    <property type="entry name" value="SET2_Histone-Lys_MeTrsfase"/>
</dbReference>
<dbReference type="SMART" id="SM00249">
    <property type="entry name" value="PHD"/>
    <property type="match status" value="2"/>
</dbReference>
<dbReference type="SUPFAM" id="SSF57903">
    <property type="entry name" value="FYVE/PHD zinc finger"/>
    <property type="match status" value="1"/>
</dbReference>
<dbReference type="EMBL" id="GL379794">
    <property type="protein sequence ID" value="EGT57903.1"/>
    <property type="molecule type" value="Genomic_DNA"/>
</dbReference>
<evidence type="ECO:0000313" key="13">
    <source>
        <dbReference type="Proteomes" id="UP000008068"/>
    </source>
</evidence>
<evidence type="ECO:0000313" key="12">
    <source>
        <dbReference type="EMBL" id="EGT57903.1"/>
    </source>
</evidence>
<dbReference type="GO" id="GO:0005694">
    <property type="term" value="C:chromosome"/>
    <property type="evidence" value="ECO:0007669"/>
    <property type="project" value="UniProtKB-SubCell"/>
</dbReference>
<name>G0MHB0_CAEBE</name>
<keyword evidence="10" id="KW-0539">Nucleus</keyword>
<dbReference type="SMART" id="SM00317">
    <property type="entry name" value="SET"/>
    <property type="match status" value="1"/>
</dbReference>
<keyword evidence="9" id="KW-0862">Zinc</keyword>
<accession>G0MHB0</accession>
<dbReference type="OMA" id="IKWESHE"/>
<organism evidence="13">
    <name type="scientific">Caenorhabditis brenneri</name>
    <name type="common">Nematode worm</name>
    <dbReference type="NCBI Taxonomy" id="135651"/>
    <lineage>
        <taxon>Eukaryota</taxon>
        <taxon>Metazoa</taxon>
        <taxon>Ecdysozoa</taxon>
        <taxon>Nematoda</taxon>
        <taxon>Chromadorea</taxon>
        <taxon>Rhabditida</taxon>
        <taxon>Rhabditina</taxon>
        <taxon>Rhabditomorpha</taxon>
        <taxon>Rhabditoidea</taxon>
        <taxon>Rhabditidae</taxon>
        <taxon>Peloderinae</taxon>
        <taxon>Caenorhabditis</taxon>
    </lineage>
</organism>
<dbReference type="InterPro" id="IPR001965">
    <property type="entry name" value="Znf_PHD"/>
</dbReference>
<gene>
    <name evidence="12" type="ORF">CAEBREN_11945</name>
</gene>
<reference evidence="13" key="1">
    <citation type="submission" date="2011-07" db="EMBL/GenBank/DDBJ databases">
        <authorList>
            <consortium name="Caenorhabditis brenneri Sequencing and Analysis Consortium"/>
            <person name="Wilson R.K."/>
        </authorList>
    </citation>
    <scope>NUCLEOTIDE SEQUENCE [LARGE SCALE GENOMIC DNA]</scope>
    <source>
        <strain evidence="13">PB2801</strain>
    </source>
</reference>
<dbReference type="SUPFAM" id="SSF82199">
    <property type="entry name" value="SET domain"/>
    <property type="match status" value="1"/>
</dbReference>
<evidence type="ECO:0000256" key="5">
    <source>
        <dbReference type="ARBA" id="ARBA00022679"/>
    </source>
</evidence>
<protein>
    <recommendedName>
        <fullName evidence="11">SET domain-containing protein</fullName>
    </recommendedName>
</protein>
<evidence type="ECO:0000256" key="2">
    <source>
        <dbReference type="ARBA" id="ARBA00004286"/>
    </source>
</evidence>
<dbReference type="eggNOG" id="KOG1081">
    <property type="taxonomic scope" value="Eukaryota"/>
</dbReference>
<keyword evidence="8" id="KW-0863">Zinc-finger</keyword>
<dbReference type="InterPro" id="IPR011011">
    <property type="entry name" value="Znf_FYVE_PHD"/>
</dbReference>
<comment type="subcellular location">
    <subcellularLocation>
        <location evidence="2">Chromosome</location>
    </subcellularLocation>
    <subcellularLocation>
        <location evidence="1">Nucleus</location>
    </subcellularLocation>
</comment>
<dbReference type="STRING" id="135651.G0MHB0"/>
<dbReference type="InterPro" id="IPR046341">
    <property type="entry name" value="SET_dom_sf"/>
</dbReference>
<evidence type="ECO:0000256" key="3">
    <source>
        <dbReference type="ARBA" id="ARBA00022454"/>
    </source>
</evidence>
<feature type="domain" description="SET" evidence="11">
    <location>
        <begin position="417"/>
        <end position="548"/>
    </location>
</feature>
<proteinExistence type="predicted"/>
<dbReference type="Gene3D" id="2.170.270.10">
    <property type="entry name" value="SET domain"/>
    <property type="match status" value="1"/>
</dbReference>
<dbReference type="PANTHER" id="PTHR22884">
    <property type="entry name" value="SET DOMAIN PROTEINS"/>
    <property type="match status" value="1"/>
</dbReference>
<dbReference type="InterPro" id="IPR013083">
    <property type="entry name" value="Znf_RING/FYVE/PHD"/>
</dbReference>
<evidence type="ECO:0000256" key="9">
    <source>
        <dbReference type="ARBA" id="ARBA00022833"/>
    </source>
</evidence>
<keyword evidence="3" id="KW-0158">Chromosome</keyword>
<evidence type="ECO:0000256" key="6">
    <source>
        <dbReference type="ARBA" id="ARBA00022691"/>
    </source>
</evidence>
<dbReference type="GO" id="GO:0008168">
    <property type="term" value="F:methyltransferase activity"/>
    <property type="evidence" value="ECO:0007669"/>
    <property type="project" value="UniProtKB-KW"/>
</dbReference>
<keyword evidence="7" id="KW-0479">Metal-binding</keyword>
<dbReference type="OrthoDB" id="422362at2759"/>
<keyword evidence="4" id="KW-0489">Methyltransferase</keyword>
<dbReference type="Pfam" id="PF00856">
    <property type="entry name" value="SET"/>
    <property type="match status" value="1"/>
</dbReference>
<dbReference type="CDD" id="cd15489">
    <property type="entry name" value="PHD_SF"/>
    <property type="match status" value="1"/>
</dbReference>
<dbReference type="HOGENOM" id="CLU_532351_0_0_1"/>